<evidence type="ECO:0000256" key="2">
    <source>
        <dbReference type="ARBA" id="ARBA00006604"/>
    </source>
</evidence>
<dbReference type="GO" id="GO:0097367">
    <property type="term" value="F:carbohydrate derivative binding"/>
    <property type="evidence" value="ECO:0007669"/>
    <property type="project" value="InterPro"/>
</dbReference>
<dbReference type="PANTHER" id="PTHR11469:SF1">
    <property type="entry name" value="GLUCOSE-6-PHOSPHATE ISOMERASE"/>
    <property type="match status" value="1"/>
</dbReference>
<evidence type="ECO:0000256" key="8">
    <source>
        <dbReference type="RuleBase" id="RU000612"/>
    </source>
</evidence>
<evidence type="ECO:0000256" key="5">
    <source>
        <dbReference type="ARBA" id="ARBA00023235"/>
    </source>
</evidence>
<gene>
    <name evidence="7" type="primary">pgi</name>
    <name evidence="10" type="ORF">SAMN05445850_7969</name>
</gene>
<dbReference type="InterPro" id="IPR001672">
    <property type="entry name" value="G6P_Isomerase"/>
</dbReference>
<reference evidence="11" key="1">
    <citation type="submission" date="2016-10" db="EMBL/GenBank/DDBJ databases">
        <authorList>
            <person name="Varghese N."/>
            <person name="Submissions S."/>
        </authorList>
    </citation>
    <scope>NUCLEOTIDE SEQUENCE [LARGE SCALE GENOMIC DNA]</scope>
    <source>
        <strain evidence="11">DUS833</strain>
    </source>
</reference>
<keyword evidence="3 7" id="KW-0312">Gluconeogenesis</keyword>
<dbReference type="UniPathway" id="UPA00138"/>
<proteinExistence type="inferred from homology"/>
<dbReference type="GO" id="GO:0006096">
    <property type="term" value="P:glycolytic process"/>
    <property type="evidence" value="ECO:0007669"/>
    <property type="project" value="UniProtKB-UniRule"/>
</dbReference>
<feature type="compositionally biased region" description="Basic and acidic residues" evidence="9">
    <location>
        <begin position="531"/>
        <end position="545"/>
    </location>
</feature>
<feature type="active site" evidence="7">
    <location>
        <position position="494"/>
    </location>
</feature>
<feature type="region of interest" description="Disordered" evidence="9">
    <location>
        <begin position="508"/>
        <end position="545"/>
    </location>
</feature>
<dbReference type="Proteomes" id="UP000199365">
    <property type="component" value="Unassembled WGS sequence"/>
</dbReference>
<evidence type="ECO:0000256" key="3">
    <source>
        <dbReference type="ARBA" id="ARBA00022432"/>
    </source>
</evidence>
<comment type="similarity">
    <text evidence="2 7 8">Belongs to the GPI family.</text>
</comment>
<dbReference type="Gene3D" id="3.40.50.10490">
    <property type="entry name" value="Glucose-6-phosphate isomerase like protein, domain 1"/>
    <property type="match status" value="2"/>
</dbReference>
<evidence type="ECO:0000256" key="6">
    <source>
        <dbReference type="ARBA" id="ARBA00029321"/>
    </source>
</evidence>
<dbReference type="FunFam" id="1.10.1390.10:FF:000001">
    <property type="entry name" value="Glucose-6-phosphate isomerase"/>
    <property type="match status" value="1"/>
</dbReference>
<comment type="pathway">
    <text evidence="7">Carbohydrate biosynthesis; gluconeogenesis.</text>
</comment>
<dbReference type="PROSITE" id="PS51463">
    <property type="entry name" value="P_GLUCOSE_ISOMERASE_3"/>
    <property type="match status" value="1"/>
</dbReference>
<dbReference type="PRINTS" id="PR00662">
    <property type="entry name" value="G6PISOMERASE"/>
</dbReference>
<keyword evidence="4 7" id="KW-0324">Glycolysis</keyword>
<dbReference type="CDD" id="cd05015">
    <property type="entry name" value="SIS_PGI_1"/>
    <property type="match status" value="1"/>
</dbReference>
<dbReference type="NCBIfam" id="NF001211">
    <property type="entry name" value="PRK00179.1"/>
    <property type="match status" value="1"/>
</dbReference>
<evidence type="ECO:0000256" key="4">
    <source>
        <dbReference type="ARBA" id="ARBA00023152"/>
    </source>
</evidence>
<name>A0A1H1KJ69_9BURK</name>
<dbReference type="InterPro" id="IPR035482">
    <property type="entry name" value="SIS_PGI_2"/>
</dbReference>
<accession>A0A1H1KJ69</accession>
<evidence type="ECO:0000313" key="11">
    <source>
        <dbReference type="Proteomes" id="UP000199365"/>
    </source>
</evidence>
<feature type="compositionally biased region" description="Low complexity" evidence="9">
    <location>
        <begin position="508"/>
        <end position="517"/>
    </location>
</feature>
<feature type="active site" description="Proton donor" evidence="7">
    <location>
        <position position="353"/>
    </location>
</feature>
<dbReference type="GO" id="GO:0005829">
    <property type="term" value="C:cytosol"/>
    <property type="evidence" value="ECO:0007669"/>
    <property type="project" value="TreeGrafter"/>
</dbReference>
<dbReference type="AlphaFoldDB" id="A0A1H1KJ69"/>
<dbReference type="PANTHER" id="PTHR11469">
    <property type="entry name" value="GLUCOSE-6-PHOSPHATE ISOMERASE"/>
    <property type="match status" value="1"/>
</dbReference>
<dbReference type="Pfam" id="PF00342">
    <property type="entry name" value="PGI"/>
    <property type="match status" value="1"/>
</dbReference>
<dbReference type="UniPathway" id="UPA00109">
    <property type="reaction ID" value="UER00181"/>
</dbReference>
<evidence type="ECO:0000256" key="7">
    <source>
        <dbReference type="HAMAP-Rule" id="MF_00473"/>
    </source>
</evidence>
<protein>
    <recommendedName>
        <fullName evidence="7">Glucose-6-phosphate isomerase</fullName>
        <shortName evidence="7">GPI</shortName>
        <ecNumber evidence="7">5.3.1.9</ecNumber>
    </recommendedName>
    <alternativeName>
        <fullName evidence="7">Phosphoglucose isomerase</fullName>
        <shortName evidence="7">PGI</shortName>
    </alternativeName>
    <alternativeName>
        <fullName evidence="7">Phosphohexose isomerase</fullName>
        <shortName evidence="7">PHI</shortName>
    </alternativeName>
</protein>
<comment type="pathway">
    <text evidence="1 7 8">Carbohydrate degradation; glycolysis; D-glyceraldehyde 3-phosphate and glycerone phosphate from D-glucose: step 2/4.</text>
</comment>
<keyword evidence="7" id="KW-0963">Cytoplasm</keyword>
<dbReference type="Gene3D" id="1.10.1390.10">
    <property type="match status" value="1"/>
</dbReference>
<dbReference type="GO" id="GO:0048029">
    <property type="term" value="F:monosaccharide binding"/>
    <property type="evidence" value="ECO:0007669"/>
    <property type="project" value="TreeGrafter"/>
</dbReference>
<dbReference type="PROSITE" id="PS00174">
    <property type="entry name" value="P_GLUCOSE_ISOMERASE_2"/>
    <property type="match status" value="1"/>
</dbReference>
<dbReference type="InterPro" id="IPR035476">
    <property type="entry name" value="SIS_PGI_1"/>
</dbReference>
<keyword evidence="5 7" id="KW-0413">Isomerase</keyword>
<dbReference type="GO" id="GO:0006094">
    <property type="term" value="P:gluconeogenesis"/>
    <property type="evidence" value="ECO:0007669"/>
    <property type="project" value="UniProtKB-UniRule"/>
</dbReference>
<dbReference type="EC" id="5.3.1.9" evidence="7"/>
<dbReference type="FunFam" id="3.40.50.10490:FF:000004">
    <property type="entry name" value="Glucose-6-phosphate isomerase"/>
    <property type="match status" value="1"/>
</dbReference>
<sequence length="545" mass="59762">MSHLTQSPAWRALADHRDHMAHTSISGLFAQDDRRFERFSMEAAGIFVDYSKNLITTETLGLLGALSRQAGVEDRRRAMFAGERINTTENRPVLHVALRERSGKPIIVDGKDVIPDVFAVLAKMRRFTDAVREGKWRGYTGHAITDVVNIGIGGSDLGPRMVCEALKPYGDKGPTTHFVSNVDGADIAEVLPSVDLETTLFVISSKTFTTRETLLNARTARNWLLSSGAPESAVAKHFVAVSTNADAVAAFGIDLSNMFEFWDWVGGRYSLWSAIGLPIALQIGMDGFEALLGGAHAMDRHFAEAPLEQNLPVLLGMIGIWYTNFFGANSQLIAPYDRYLHRLPAYLQQLDMESNGKSVTLSGKRVDYGTGPVIWGEPGTNGQHAFFQLLHQGTALIPADFIACMQPQRALDVHHDVLLANCFAQTEALMNGLQVAGAPHRSFDGNRPTNTICMDSLEPAALGALLALYEHKVFVQGIIWNINSFDQWGVELGKKLAVVIESEISESSAASTHDSSTNGLIERFRQRRMKKADPAIGDRSDHESS</sequence>
<dbReference type="GO" id="GO:0051156">
    <property type="term" value="P:glucose 6-phosphate metabolic process"/>
    <property type="evidence" value="ECO:0007669"/>
    <property type="project" value="TreeGrafter"/>
</dbReference>
<evidence type="ECO:0000256" key="1">
    <source>
        <dbReference type="ARBA" id="ARBA00004926"/>
    </source>
</evidence>
<organism evidence="10 11">
    <name type="scientific">Paraburkholderia tuberum</name>
    <dbReference type="NCBI Taxonomy" id="157910"/>
    <lineage>
        <taxon>Bacteria</taxon>
        <taxon>Pseudomonadati</taxon>
        <taxon>Pseudomonadota</taxon>
        <taxon>Betaproteobacteria</taxon>
        <taxon>Burkholderiales</taxon>
        <taxon>Burkholderiaceae</taxon>
        <taxon>Paraburkholderia</taxon>
    </lineage>
</organism>
<comment type="catalytic activity">
    <reaction evidence="6 7 8">
        <text>alpha-D-glucose 6-phosphate = beta-D-fructose 6-phosphate</text>
        <dbReference type="Rhea" id="RHEA:11816"/>
        <dbReference type="ChEBI" id="CHEBI:57634"/>
        <dbReference type="ChEBI" id="CHEBI:58225"/>
        <dbReference type="EC" id="5.3.1.9"/>
    </reaction>
</comment>
<dbReference type="RefSeq" id="WP_090812412.1">
    <property type="nucleotide sequence ID" value="NZ_FNKX01000004.1"/>
</dbReference>
<dbReference type="EMBL" id="FNKX01000004">
    <property type="protein sequence ID" value="SDR61799.1"/>
    <property type="molecule type" value="Genomic_DNA"/>
</dbReference>
<dbReference type="SUPFAM" id="SSF53697">
    <property type="entry name" value="SIS domain"/>
    <property type="match status" value="1"/>
</dbReference>
<dbReference type="InterPro" id="IPR018189">
    <property type="entry name" value="Phosphoglucose_isomerase_CS"/>
</dbReference>
<feature type="active site" evidence="7">
    <location>
        <position position="384"/>
    </location>
</feature>
<comment type="function">
    <text evidence="7">Catalyzes the reversible isomerization of glucose-6-phosphate to fructose-6-phosphate.</text>
</comment>
<dbReference type="InterPro" id="IPR046348">
    <property type="entry name" value="SIS_dom_sf"/>
</dbReference>
<keyword evidence="11" id="KW-1185">Reference proteome</keyword>
<dbReference type="CDD" id="cd05016">
    <property type="entry name" value="SIS_PGI_2"/>
    <property type="match status" value="1"/>
</dbReference>
<comment type="subcellular location">
    <subcellularLocation>
        <location evidence="7">Cytoplasm</location>
    </subcellularLocation>
</comment>
<dbReference type="GO" id="GO:0004347">
    <property type="term" value="F:glucose-6-phosphate isomerase activity"/>
    <property type="evidence" value="ECO:0007669"/>
    <property type="project" value="UniProtKB-UniRule"/>
</dbReference>
<dbReference type="InterPro" id="IPR023096">
    <property type="entry name" value="G6P_Isomerase_C"/>
</dbReference>
<dbReference type="STRING" id="157910.SAMN05445850_7969"/>
<dbReference type="PROSITE" id="PS00765">
    <property type="entry name" value="P_GLUCOSE_ISOMERASE_1"/>
    <property type="match status" value="1"/>
</dbReference>
<dbReference type="HAMAP" id="MF_00473">
    <property type="entry name" value="G6P_isomerase"/>
    <property type="match status" value="1"/>
</dbReference>
<evidence type="ECO:0000256" key="9">
    <source>
        <dbReference type="SAM" id="MobiDB-lite"/>
    </source>
</evidence>
<evidence type="ECO:0000313" key="10">
    <source>
        <dbReference type="EMBL" id="SDR61799.1"/>
    </source>
</evidence>